<evidence type="ECO:0000313" key="3">
    <source>
        <dbReference type="Proteomes" id="UP000014480"/>
    </source>
</evidence>
<comment type="caution">
    <text evidence="2">The sequence shown here is derived from an EMBL/GenBank/DDBJ whole genome shotgun (WGS) entry which is preliminary data.</text>
</comment>
<dbReference type="AlphaFoldDB" id="A0A484G7M2"/>
<evidence type="ECO:0000313" key="2">
    <source>
        <dbReference type="EMBL" id="TDZ26163.1"/>
    </source>
</evidence>
<feature type="region of interest" description="Disordered" evidence="1">
    <location>
        <begin position="1"/>
        <end position="24"/>
    </location>
</feature>
<reference evidence="3" key="1">
    <citation type="journal article" date="2013" name="New Phytol.">
        <title>Comparative genomic and transcriptomic analyses reveal the hemibiotrophic stage shift of Colletotrichum fungi.</title>
        <authorList>
            <person name="Gan P."/>
            <person name="Ikeda K."/>
            <person name="Irieda H."/>
            <person name="Narusaka M."/>
            <person name="O'Connell R.J."/>
            <person name="Narusaka Y."/>
            <person name="Takano Y."/>
            <person name="Kubo Y."/>
            <person name="Shirasu K."/>
        </authorList>
    </citation>
    <scope>NUCLEOTIDE SEQUENCE [LARGE SCALE GENOMIC DNA]</scope>
    <source>
        <strain evidence="3">104-T / ATCC 96160 / CBS 514.97 / LARS 414 / MAFF 240422</strain>
    </source>
</reference>
<name>A0A484G7M2_COLOR</name>
<accession>A0A484G7M2</accession>
<reference evidence="3" key="2">
    <citation type="journal article" date="2019" name="Mol. Plant Microbe Interact.">
        <title>Genome sequence resources for four phytopathogenic fungi from the Colletotrichum orbiculare species complex.</title>
        <authorList>
            <person name="Gan P."/>
            <person name="Tsushima A."/>
            <person name="Narusaka M."/>
            <person name="Narusaka Y."/>
            <person name="Takano Y."/>
            <person name="Kubo Y."/>
            <person name="Shirasu K."/>
        </authorList>
    </citation>
    <scope>GENOME REANNOTATION</scope>
    <source>
        <strain evidence="3">104-T / ATCC 96160 / CBS 514.97 / LARS 414 / MAFF 240422</strain>
    </source>
</reference>
<feature type="compositionally biased region" description="Low complexity" evidence="1">
    <location>
        <begin position="10"/>
        <end position="24"/>
    </location>
</feature>
<feature type="compositionally biased region" description="Polar residues" evidence="1">
    <location>
        <begin position="67"/>
        <end position="81"/>
    </location>
</feature>
<evidence type="ECO:0000256" key="1">
    <source>
        <dbReference type="SAM" id="MobiDB-lite"/>
    </source>
</evidence>
<feature type="region of interest" description="Disordered" evidence="1">
    <location>
        <begin position="59"/>
        <end position="81"/>
    </location>
</feature>
<gene>
    <name evidence="2" type="ORF">Cob_v000740</name>
</gene>
<keyword evidence="3" id="KW-1185">Reference proteome</keyword>
<dbReference type="EMBL" id="AMCV02000001">
    <property type="protein sequence ID" value="TDZ26163.1"/>
    <property type="molecule type" value="Genomic_DNA"/>
</dbReference>
<protein>
    <submittedName>
        <fullName evidence="2">Uncharacterized protein</fullName>
    </submittedName>
</protein>
<proteinExistence type="predicted"/>
<dbReference type="Proteomes" id="UP000014480">
    <property type="component" value="Unassembled WGS sequence"/>
</dbReference>
<dbReference type="PROSITE" id="PS51257">
    <property type="entry name" value="PROKAR_LIPOPROTEIN"/>
    <property type="match status" value="1"/>
</dbReference>
<organism evidence="2 3">
    <name type="scientific">Colletotrichum orbiculare (strain 104-T / ATCC 96160 / CBS 514.97 / LARS 414 / MAFF 240422)</name>
    <name type="common">Cucumber anthracnose fungus</name>
    <name type="synonym">Colletotrichum lagenarium</name>
    <dbReference type="NCBI Taxonomy" id="1213857"/>
    <lineage>
        <taxon>Eukaryota</taxon>
        <taxon>Fungi</taxon>
        <taxon>Dikarya</taxon>
        <taxon>Ascomycota</taxon>
        <taxon>Pezizomycotina</taxon>
        <taxon>Sordariomycetes</taxon>
        <taxon>Hypocreomycetidae</taxon>
        <taxon>Glomerellales</taxon>
        <taxon>Glomerellaceae</taxon>
        <taxon>Colletotrichum</taxon>
        <taxon>Colletotrichum orbiculare species complex</taxon>
    </lineage>
</organism>
<sequence length="121" mass="12850">MSLPRPFKTASRVSSSGLSSSSAAGCGISRFGTEHRTYGVAGVHSDSMTVEAGRSEVRWKGRDDGHSTQTAQHSARTSVSSKNECFASSSTSIPAQGEALSQGHLVFLRHCAFPPKLLRLQ</sequence>